<dbReference type="EMBL" id="LTDM01000017">
    <property type="protein sequence ID" value="OLS02803.1"/>
    <property type="molecule type" value="Genomic_DNA"/>
</dbReference>
<proteinExistence type="predicted"/>
<dbReference type="AlphaFoldDB" id="A0A1U7M656"/>
<accession>A0A1U7M656</accession>
<keyword evidence="7" id="KW-1185">Reference proteome</keyword>
<dbReference type="EC" id="2.1.1.72" evidence="6"/>
<name>A0A1U7M656_TISCR</name>
<dbReference type="GO" id="GO:0003677">
    <property type="term" value="F:DNA binding"/>
    <property type="evidence" value="ECO:0007669"/>
    <property type="project" value="InterPro"/>
</dbReference>
<feature type="domain" description="DNA methylase N-4/N-6" evidence="5">
    <location>
        <begin position="70"/>
        <end position="301"/>
    </location>
</feature>
<comment type="caution">
    <text evidence="6">The sequence shown here is derived from an EMBL/GenBank/DDBJ whole genome shotgun (WGS) entry which is preliminary data.</text>
</comment>
<gene>
    <name evidence="6" type="primary">rsrIM</name>
    <name evidence="6" type="ORF">TICRE_12200</name>
</gene>
<reference evidence="6 7" key="1">
    <citation type="submission" date="2016-02" db="EMBL/GenBank/DDBJ databases">
        <title>Genome sequence of Tissierella creatinophila DSM 6911.</title>
        <authorList>
            <person name="Poehlein A."/>
            <person name="Daniel R."/>
        </authorList>
    </citation>
    <scope>NUCLEOTIDE SEQUENCE [LARGE SCALE GENOMIC DNA]</scope>
    <source>
        <strain evidence="6 7">DSM 6911</strain>
    </source>
</reference>
<dbReference type="InterPro" id="IPR002941">
    <property type="entry name" value="DNA_methylase_N4/N6"/>
</dbReference>
<evidence type="ECO:0000256" key="4">
    <source>
        <dbReference type="ARBA" id="ARBA00022747"/>
    </source>
</evidence>
<evidence type="ECO:0000313" key="6">
    <source>
        <dbReference type="EMBL" id="OLS02803.1"/>
    </source>
</evidence>
<keyword evidence="3" id="KW-0949">S-adenosyl-L-methionine</keyword>
<dbReference type="GO" id="GO:0009307">
    <property type="term" value="P:DNA restriction-modification system"/>
    <property type="evidence" value="ECO:0007669"/>
    <property type="project" value="UniProtKB-KW"/>
</dbReference>
<evidence type="ECO:0000259" key="5">
    <source>
        <dbReference type="Pfam" id="PF01555"/>
    </source>
</evidence>
<dbReference type="GO" id="GO:0009007">
    <property type="term" value="F:site-specific DNA-methyltransferase (adenine-specific) activity"/>
    <property type="evidence" value="ECO:0007669"/>
    <property type="project" value="UniProtKB-EC"/>
</dbReference>
<dbReference type="SUPFAM" id="SSF53335">
    <property type="entry name" value="S-adenosyl-L-methionine-dependent methyltransferases"/>
    <property type="match status" value="1"/>
</dbReference>
<protein>
    <submittedName>
        <fullName evidence="6">Modification methylase RsrI</fullName>
        <ecNumber evidence="6">2.1.1.72</ecNumber>
    </submittedName>
</protein>
<keyword evidence="1 6" id="KW-0489">Methyltransferase</keyword>
<dbReference type="GO" id="GO:0008170">
    <property type="term" value="F:N-methyltransferase activity"/>
    <property type="evidence" value="ECO:0007669"/>
    <property type="project" value="InterPro"/>
</dbReference>
<dbReference type="PRINTS" id="PR00506">
    <property type="entry name" value="D21N6MTFRASE"/>
</dbReference>
<organism evidence="6 7">
    <name type="scientific">Tissierella creatinophila DSM 6911</name>
    <dbReference type="NCBI Taxonomy" id="1123403"/>
    <lineage>
        <taxon>Bacteria</taxon>
        <taxon>Bacillati</taxon>
        <taxon>Bacillota</taxon>
        <taxon>Tissierellia</taxon>
        <taxon>Tissierellales</taxon>
        <taxon>Tissierellaceae</taxon>
        <taxon>Tissierella</taxon>
    </lineage>
</organism>
<dbReference type="OrthoDB" id="9773571at2"/>
<dbReference type="Proteomes" id="UP000186112">
    <property type="component" value="Unassembled WGS sequence"/>
</dbReference>
<evidence type="ECO:0000256" key="1">
    <source>
        <dbReference type="ARBA" id="ARBA00022603"/>
    </source>
</evidence>
<dbReference type="Gene3D" id="3.40.50.150">
    <property type="entry name" value="Vaccinia Virus protein VP39"/>
    <property type="match status" value="1"/>
</dbReference>
<keyword evidence="4" id="KW-0680">Restriction system</keyword>
<dbReference type="Pfam" id="PF01555">
    <property type="entry name" value="N6_N4_Mtase"/>
    <property type="match status" value="1"/>
</dbReference>
<dbReference type="GO" id="GO:0032259">
    <property type="term" value="P:methylation"/>
    <property type="evidence" value="ECO:0007669"/>
    <property type="project" value="UniProtKB-KW"/>
</dbReference>
<sequence>MDIIKSIPEILEKSKAEFKEIKAGKKHVFDKEIILNPNQRDDTIKNKLYICDNIKAMKDLLDRGYSSKLDLICIDPPFFTKANYSHRVEISDGLKKHVIKPFAYEDTWKNGFIEYLEMITLRLFLMKELLSQRGTIYVHLDSKAVHYVKIIMDYIFGRNRFLNEIIWSYKSGGTGKRSFSRKHDNILVYTKTDSYIFNPQKEKSYNRGLKPYRFKDVKEYEDEVGWYTLVNLKDVWDINMVGRTSSERVGYATQKPEKLLERIILSSTDESSIVADFFTGSGTLASVCENNNRRWIISDMGKVSEVVIRKRLSNKIQSNYEVLSTENDSYSSVELDTNYDENKSIVNIILRKYSIDLEKIELGLEDKEIINTILLNNSLNLIEYIGIGYKDKEGSFIIIKEISRNTKKLNIEENILVSISNLENEMIYLKTIDIIGNITLKKIF</sequence>
<evidence type="ECO:0000256" key="3">
    <source>
        <dbReference type="ARBA" id="ARBA00022691"/>
    </source>
</evidence>
<dbReference type="InterPro" id="IPR029063">
    <property type="entry name" value="SAM-dependent_MTases_sf"/>
</dbReference>
<evidence type="ECO:0000256" key="2">
    <source>
        <dbReference type="ARBA" id="ARBA00022679"/>
    </source>
</evidence>
<evidence type="ECO:0000313" key="7">
    <source>
        <dbReference type="Proteomes" id="UP000186112"/>
    </source>
</evidence>
<dbReference type="REBASE" id="194256">
    <property type="entry name" value="M.Tcr6911ORF12200P"/>
</dbReference>
<dbReference type="InterPro" id="IPR002295">
    <property type="entry name" value="N4/N6-MTase_EcoPI_Mod-like"/>
</dbReference>
<dbReference type="RefSeq" id="WP_075726145.1">
    <property type="nucleotide sequence ID" value="NZ_LTDM01000017.1"/>
</dbReference>
<keyword evidence="2 6" id="KW-0808">Transferase</keyword>